<evidence type="ECO:0000313" key="4">
    <source>
        <dbReference type="Proteomes" id="UP000585614"/>
    </source>
</evidence>
<feature type="chain" id="PRO_5029474543" evidence="2">
    <location>
        <begin position="26"/>
        <end position="73"/>
    </location>
</feature>
<dbReference type="EMBL" id="JACAGC010000008">
    <property type="protein sequence ID" value="KAF6351458.1"/>
    <property type="molecule type" value="Genomic_DNA"/>
</dbReference>
<protein>
    <submittedName>
        <fullName evidence="3">Isthmin 2</fullName>
    </submittedName>
</protein>
<feature type="signal peptide" evidence="2">
    <location>
        <begin position="1"/>
        <end position="25"/>
    </location>
</feature>
<name>A0A7J7XPI1_RHIFE</name>
<accession>A0A7J7XPI1</accession>
<evidence type="ECO:0000256" key="2">
    <source>
        <dbReference type="SAM" id="SignalP"/>
    </source>
</evidence>
<proteinExistence type="predicted"/>
<comment type="caution">
    <text evidence="3">The sequence shown here is derived from an EMBL/GenBank/DDBJ whole genome shotgun (WGS) entry which is preliminary data.</text>
</comment>
<evidence type="ECO:0000313" key="3">
    <source>
        <dbReference type="EMBL" id="KAF6351458.1"/>
    </source>
</evidence>
<organism evidence="3 4">
    <name type="scientific">Rhinolophus ferrumequinum</name>
    <name type="common">Greater horseshoe bat</name>
    <dbReference type="NCBI Taxonomy" id="59479"/>
    <lineage>
        <taxon>Eukaryota</taxon>
        <taxon>Metazoa</taxon>
        <taxon>Chordata</taxon>
        <taxon>Craniata</taxon>
        <taxon>Vertebrata</taxon>
        <taxon>Euteleostomi</taxon>
        <taxon>Mammalia</taxon>
        <taxon>Eutheria</taxon>
        <taxon>Laurasiatheria</taxon>
        <taxon>Chiroptera</taxon>
        <taxon>Yinpterochiroptera</taxon>
        <taxon>Rhinolophoidea</taxon>
        <taxon>Rhinolophidae</taxon>
        <taxon>Rhinolophinae</taxon>
        <taxon>Rhinolophus</taxon>
    </lineage>
</organism>
<reference evidence="3 4" key="1">
    <citation type="journal article" date="2020" name="Nature">
        <title>Six reference-quality genomes reveal evolution of bat adaptations.</title>
        <authorList>
            <person name="Jebb D."/>
            <person name="Huang Z."/>
            <person name="Pippel M."/>
            <person name="Hughes G.M."/>
            <person name="Lavrichenko K."/>
            <person name="Devanna P."/>
            <person name="Winkler S."/>
            <person name="Jermiin L.S."/>
            <person name="Skirmuntt E.C."/>
            <person name="Katzourakis A."/>
            <person name="Burkitt-Gray L."/>
            <person name="Ray D.A."/>
            <person name="Sullivan K.A.M."/>
            <person name="Roscito J.G."/>
            <person name="Kirilenko B.M."/>
            <person name="Davalos L.M."/>
            <person name="Corthals A.P."/>
            <person name="Power M.L."/>
            <person name="Jones G."/>
            <person name="Ransome R.D."/>
            <person name="Dechmann D.K.N."/>
            <person name="Locatelli A.G."/>
            <person name="Puechmaille S.J."/>
            <person name="Fedrigo O."/>
            <person name="Jarvis E.D."/>
            <person name="Hiller M."/>
            <person name="Vernes S.C."/>
            <person name="Myers E.W."/>
            <person name="Teeling E.C."/>
        </authorList>
    </citation>
    <scope>NUCLEOTIDE SEQUENCE [LARGE SCALE GENOMIC DNA]</scope>
    <source>
        <strain evidence="3">MRhiFer1</strain>
        <tissue evidence="3">Lung</tissue>
    </source>
</reference>
<feature type="region of interest" description="Disordered" evidence="1">
    <location>
        <begin position="29"/>
        <end position="63"/>
    </location>
</feature>
<gene>
    <name evidence="3" type="ORF">mRhiFer1_006989</name>
</gene>
<sequence>MRRLPGRARLLGVLLLAVLLAAGRGLPVRKPRVPGSGPGAQRGWRSRSVQVRAPRVRGGKRSPAFSPVAGWGF</sequence>
<evidence type="ECO:0000256" key="1">
    <source>
        <dbReference type="SAM" id="MobiDB-lite"/>
    </source>
</evidence>
<dbReference type="Proteomes" id="UP000585614">
    <property type="component" value="Unassembled WGS sequence"/>
</dbReference>
<dbReference type="AlphaFoldDB" id="A0A7J7XPI1"/>
<keyword evidence="2" id="KW-0732">Signal</keyword>